<proteinExistence type="predicted"/>
<dbReference type="PANTHER" id="PTHR44119:SF4">
    <property type="entry name" value="AEROBIC COBALTOCHELATASE SUBUNIT COBN"/>
    <property type="match status" value="1"/>
</dbReference>
<accession>A0A0C1TV66</accession>
<dbReference type="Pfam" id="PF02514">
    <property type="entry name" value="CobN-Mg_chel"/>
    <property type="match status" value="1"/>
</dbReference>
<dbReference type="InterPro" id="IPR003672">
    <property type="entry name" value="CobN/Mg_chltase"/>
</dbReference>
<dbReference type="PANTHER" id="PTHR44119">
    <property type="entry name" value="MAGNESIUM-CHELATASE SUBUNIT CHLH, CHLOROPLASTIC"/>
    <property type="match status" value="1"/>
</dbReference>
<reference evidence="2 3" key="1">
    <citation type="journal article" date="2015" name="Infect. Genet. Evol.">
        <title>Genomic sequences of six botulinum neurotoxin-producing strains representing three clostridial species illustrate the mobility and diversity of botulinum neurotoxin genes.</title>
        <authorList>
            <person name="Smith T.J."/>
            <person name="Hill K.K."/>
            <person name="Xie G."/>
            <person name="Foley B.T."/>
            <person name="Williamson C.H."/>
            <person name="Foster J.T."/>
            <person name="Johnson S.L."/>
            <person name="Chertkov O."/>
            <person name="Teshima H."/>
            <person name="Gibbons H.S."/>
            <person name="Johnsky L.A."/>
            <person name="Karavis M.A."/>
            <person name="Smith L.A."/>
        </authorList>
    </citation>
    <scope>NUCLEOTIDE SEQUENCE [LARGE SCALE GENOMIC DNA]</scope>
    <source>
        <strain evidence="2 3">CDC 2741</strain>
    </source>
</reference>
<dbReference type="EMBL" id="AYSO01000020">
    <property type="protein sequence ID" value="KIE44624.1"/>
    <property type="molecule type" value="Genomic_DNA"/>
</dbReference>
<dbReference type="AlphaFoldDB" id="A0A0C1TV66"/>
<feature type="domain" description="CobN/magnesium chelatase" evidence="1">
    <location>
        <begin position="3"/>
        <end position="85"/>
    </location>
</feature>
<evidence type="ECO:0000313" key="3">
    <source>
        <dbReference type="Proteomes" id="UP000031366"/>
    </source>
</evidence>
<protein>
    <submittedName>
        <fullName evidence="2">CobN/Magnesium Chelatase family protein</fullName>
    </submittedName>
</protein>
<dbReference type="Proteomes" id="UP000031366">
    <property type="component" value="Unassembled WGS sequence"/>
</dbReference>
<sequence length="86" mass="9575">MKAKIAGDMIRNPQVFPTGYNLYQFDPRMVPTVSACMQGKNIAENTLQCYKEKSGIYPKSTAVVLWGLETSRTQGETIGQILAYLV</sequence>
<organism evidence="2 3">
    <name type="scientific">Clostridium argentinense CDC 2741</name>
    <dbReference type="NCBI Taxonomy" id="1418104"/>
    <lineage>
        <taxon>Bacteria</taxon>
        <taxon>Bacillati</taxon>
        <taxon>Bacillota</taxon>
        <taxon>Clostridia</taxon>
        <taxon>Eubacteriales</taxon>
        <taxon>Clostridiaceae</taxon>
        <taxon>Clostridium</taxon>
    </lineage>
</organism>
<dbReference type="STRING" id="29341.RSJ17_05155"/>
<evidence type="ECO:0000259" key="1">
    <source>
        <dbReference type="Pfam" id="PF02514"/>
    </source>
</evidence>
<comment type="caution">
    <text evidence="2">The sequence shown here is derived from an EMBL/GenBank/DDBJ whole genome shotgun (WGS) entry which is preliminary data.</text>
</comment>
<dbReference type="OrthoDB" id="9757976at2"/>
<evidence type="ECO:0000313" key="2">
    <source>
        <dbReference type="EMBL" id="KIE44624.1"/>
    </source>
</evidence>
<gene>
    <name evidence="2" type="ORF">U732_470</name>
</gene>
<keyword evidence="3" id="KW-1185">Reference proteome</keyword>
<name>A0A0C1TV66_9CLOT</name>